<comment type="subcellular location">
    <subcellularLocation>
        <location evidence="1">Cytoplasm</location>
    </subcellularLocation>
</comment>
<sequence>MQCAQHNAARHGRRAFPTRMRAPGRWRAARAAGTLTATPEDTPMIDLGHIDDLARRLSSLVPPGLREGREELQENFKSVLQAGLSRLDLVTREEFDVQRAVLLRTREKLEALQAQVAQLEAQLAGGSPAPPAAPQQPH</sequence>
<keyword evidence="3" id="KW-1185">Reference proteome</keyword>
<gene>
    <name evidence="1" type="primary">ubiK</name>
    <name evidence="2" type="ORF">GCM10011394_26220</name>
</gene>
<dbReference type="Pfam" id="PF04380">
    <property type="entry name" value="BMFP"/>
    <property type="match status" value="1"/>
</dbReference>
<protein>
    <recommendedName>
        <fullName evidence="1">Ubiquinone biosynthesis accessory factor UbiK</fullName>
    </recommendedName>
</protein>
<dbReference type="PANTHER" id="PTHR38040:SF1">
    <property type="entry name" value="UBIQUINONE BIOSYNTHESIS ACCESSORY FACTOR UBIK"/>
    <property type="match status" value="1"/>
</dbReference>
<reference evidence="3" key="1">
    <citation type="journal article" date="2019" name="Int. J. Syst. Evol. Microbiol.">
        <title>The Global Catalogue of Microorganisms (GCM) 10K type strain sequencing project: providing services to taxonomists for standard genome sequencing and annotation.</title>
        <authorList>
            <consortium name="The Broad Institute Genomics Platform"/>
            <consortium name="The Broad Institute Genome Sequencing Center for Infectious Disease"/>
            <person name="Wu L."/>
            <person name="Ma J."/>
        </authorList>
    </citation>
    <scope>NUCLEOTIDE SEQUENCE [LARGE SCALE GENOMIC DNA]</scope>
    <source>
        <strain evidence="3">CGMCC 1.8985</strain>
    </source>
</reference>
<dbReference type="InterPro" id="IPR007475">
    <property type="entry name" value="UbiK"/>
</dbReference>
<evidence type="ECO:0000313" key="2">
    <source>
        <dbReference type="EMBL" id="GGK15798.1"/>
    </source>
</evidence>
<keyword evidence="1" id="KW-0963">Cytoplasm</keyword>
<name>A0ABQ2ENY8_9GAMM</name>
<dbReference type="HAMAP" id="MF_02216">
    <property type="entry name" value="UbiK"/>
    <property type="match status" value="1"/>
</dbReference>
<keyword evidence="1" id="KW-0831">Ubiquinone biosynthesis</keyword>
<comment type="function">
    <text evidence="1">Required for efficient ubiquinone (coenzyme Q) biosynthesis. UbiK is probably an accessory factor of Ubi enzymes and facilitates ubiquinone biosynthesis by acting as an assembly factor, a targeting factor, or both.</text>
</comment>
<evidence type="ECO:0000313" key="3">
    <source>
        <dbReference type="Proteomes" id="UP000599009"/>
    </source>
</evidence>
<comment type="caution">
    <text evidence="2">The sequence shown here is derived from an EMBL/GenBank/DDBJ whole genome shotgun (WGS) entry which is preliminary data.</text>
</comment>
<organism evidence="2 3">
    <name type="scientific">Luteimonas terricola</name>
    <dbReference type="NCBI Taxonomy" id="645597"/>
    <lineage>
        <taxon>Bacteria</taxon>
        <taxon>Pseudomonadati</taxon>
        <taxon>Pseudomonadota</taxon>
        <taxon>Gammaproteobacteria</taxon>
        <taxon>Lysobacterales</taxon>
        <taxon>Lysobacteraceae</taxon>
        <taxon>Luteimonas</taxon>
    </lineage>
</organism>
<evidence type="ECO:0000256" key="1">
    <source>
        <dbReference type="HAMAP-Rule" id="MF_02216"/>
    </source>
</evidence>
<proteinExistence type="inferred from homology"/>
<dbReference type="NCBIfam" id="NF047835">
    <property type="entry name" value="UbiqAccUbiK"/>
    <property type="match status" value="1"/>
</dbReference>
<comment type="pathway">
    <text evidence="1">Cofactor biosynthesis; ubiquinone biosynthesis.</text>
</comment>
<accession>A0ABQ2ENY8</accession>
<comment type="similarity">
    <text evidence="1">Belongs to the UbiK family.</text>
</comment>
<dbReference type="PANTHER" id="PTHR38040">
    <property type="entry name" value="UBIQUINONE BIOSYNTHESIS ACCESSORY FACTOR UBIK"/>
    <property type="match status" value="1"/>
</dbReference>
<dbReference type="Proteomes" id="UP000599009">
    <property type="component" value="Unassembled WGS sequence"/>
</dbReference>
<dbReference type="EMBL" id="BMME01000002">
    <property type="protein sequence ID" value="GGK15798.1"/>
    <property type="molecule type" value="Genomic_DNA"/>
</dbReference>